<dbReference type="InterPro" id="IPR003593">
    <property type="entry name" value="AAA+_ATPase"/>
</dbReference>
<dbReference type="InterPro" id="IPR027417">
    <property type="entry name" value="P-loop_NTPase"/>
</dbReference>
<evidence type="ECO:0000256" key="4">
    <source>
        <dbReference type="ARBA" id="ARBA00022741"/>
    </source>
</evidence>
<evidence type="ECO:0000256" key="12">
    <source>
        <dbReference type="RuleBase" id="RU362085"/>
    </source>
</evidence>
<organism evidence="14 15">
    <name type="scientific">Pseudobutyrivibrio ruminis</name>
    <dbReference type="NCBI Taxonomy" id="46206"/>
    <lineage>
        <taxon>Bacteria</taxon>
        <taxon>Bacillati</taxon>
        <taxon>Bacillota</taxon>
        <taxon>Clostridia</taxon>
        <taxon>Lachnospirales</taxon>
        <taxon>Lachnospiraceae</taxon>
        <taxon>Pseudobutyrivibrio</taxon>
    </lineage>
</organism>
<dbReference type="GO" id="GO:0042802">
    <property type="term" value="F:identical protein binding"/>
    <property type="evidence" value="ECO:0007669"/>
    <property type="project" value="UniProtKB-ARBA"/>
</dbReference>
<dbReference type="GO" id="GO:0005829">
    <property type="term" value="C:cytosol"/>
    <property type="evidence" value="ECO:0007669"/>
    <property type="project" value="TreeGrafter"/>
</dbReference>
<accession>A0A1H7LT80</accession>
<dbReference type="GO" id="GO:0016887">
    <property type="term" value="F:ATP hydrolysis activity"/>
    <property type="evidence" value="ECO:0007669"/>
    <property type="project" value="RHEA"/>
</dbReference>
<keyword evidence="6 12" id="KW-0347">Helicase</keyword>
<proteinExistence type="inferred from homology"/>
<evidence type="ECO:0000256" key="11">
    <source>
        <dbReference type="NCBIfam" id="TIGR00665"/>
    </source>
</evidence>
<comment type="similarity">
    <text evidence="1 12">Belongs to the helicase family. DnaB subfamily.</text>
</comment>
<evidence type="ECO:0000256" key="8">
    <source>
        <dbReference type="ARBA" id="ARBA00023125"/>
    </source>
</evidence>
<evidence type="ECO:0000313" key="14">
    <source>
        <dbReference type="EMBL" id="SEL01675.1"/>
    </source>
</evidence>
<dbReference type="GO" id="GO:0003677">
    <property type="term" value="F:DNA binding"/>
    <property type="evidence" value="ECO:0007669"/>
    <property type="project" value="UniProtKB-UniRule"/>
</dbReference>
<evidence type="ECO:0000256" key="5">
    <source>
        <dbReference type="ARBA" id="ARBA00022801"/>
    </source>
</evidence>
<dbReference type="InterPro" id="IPR007693">
    <property type="entry name" value="DNA_helicase_DnaB-like_N"/>
</dbReference>
<sequence length="449" mass="50599">MEDVIRRQMPNSLEAEQSVIGSMIVDRDVIVECSEILIKDDFYHQQYGMLFEAIVELFNAGEPVDEVTLQNKLKEKGVPPEFASLEFIQELVLGVPTTVNAKSYANIVKDKAVLRNVIKVNQNIENMCFEGTEDVDTILNQTERDIFSLVQNRGNTDYVPIRQVVMNAIAKIEQASKQKGVVTGIPTGFIDLDRQTAGLQPSDLILIAARPSMGKTAFVLNLAQHITIHEHLCAAIFSLEMSKEQLVNRLFALESRVDAQKLRTGNLQEADWENLIEGAGKIGNSKLIIDDTPGISIGELRSKCRKFKMEFGLSIIIIDYLQLMSGNGKSESRQQEISEISRSLKGLARELNVPVIALSQLSRAVEQRPDHRPMMSDLRESGAIEQDADVVMFIYRDDYYNHDTELKNVSEIIVAKQRNGPIGTIELTWLPEYTRFANRDRSQYANHDE</sequence>
<dbReference type="SMART" id="SM00382">
    <property type="entry name" value="AAA"/>
    <property type="match status" value="1"/>
</dbReference>
<evidence type="ECO:0000256" key="9">
    <source>
        <dbReference type="ARBA" id="ARBA00023235"/>
    </source>
</evidence>
<feature type="domain" description="SF4 helicase" evidence="13">
    <location>
        <begin position="178"/>
        <end position="443"/>
    </location>
</feature>
<evidence type="ECO:0000256" key="7">
    <source>
        <dbReference type="ARBA" id="ARBA00022840"/>
    </source>
</evidence>
<dbReference type="FunFam" id="3.40.50.300:FF:000076">
    <property type="entry name" value="Replicative DNA helicase"/>
    <property type="match status" value="1"/>
</dbReference>
<name>A0A1H7LT80_9FIRM</name>
<dbReference type="InterPro" id="IPR007694">
    <property type="entry name" value="DNA_helicase_DnaB-like_C"/>
</dbReference>
<dbReference type="GO" id="GO:0005524">
    <property type="term" value="F:ATP binding"/>
    <property type="evidence" value="ECO:0007669"/>
    <property type="project" value="UniProtKB-UniRule"/>
</dbReference>
<dbReference type="AlphaFoldDB" id="A0A1H7LT80"/>
<protein>
    <recommendedName>
        <fullName evidence="11 12">Replicative DNA helicase</fullName>
        <ecNumber evidence="11 12">5.6.2.3</ecNumber>
    </recommendedName>
</protein>
<dbReference type="InterPro" id="IPR007692">
    <property type="entry name" value="DNA_helicase_DnaB"/>
</dbReference>
<dbReference type="SUPFAM" id="SSF48024">
    <property type="entry name" value="N-terminal domain of DnaB helicase"/>
    <property type="match status" value="1"/>
</dbReference>
<keyword evidence="2 12" id="KW-0639">Primosome</keyword>
<keyword evidence="8 12" id="KW-0238">DNA-binding</keyword>
<reference evidence="15" key="1">
    <citation type="submission" date="2016-10" db="EMBL/GenBank/DDBJ databases">
        <authorList>
            <person name="Varghese N."/>
        </authorList>
    </citation>
    <scope>NUCLEOTIDE SEQUENCE [LARGE SCALE GENOMIC DNA]</scope>
    <source>
        <strain evidence="15">ACV-9</strain>
    </source>
</reference>
<keyword evidence="9" id="KW-0413">Isomerase</keyword>
<comment type="catalytic activity">
    <reaction evidence="10 12">
        <text>ATP + H2O = ADP + phosphate + H(+)</text>
        <dbReference type="Rhea" id="RHEA:13065"/>
        <dbReference type="ChEBI" id="CHEBI:15377"/>
        <dbReference type="ChEBI" id="CHEBI:15378"/>
        <dbReference type="ChEBI" id="CHEBI:30616"/>
        <dbReference type="ChEBI" id="CHEBI:43474"/>
        <dbReference type="ChEBI" id="CHEBI:456216"/>
        <dbReference type="EC" id="5.6.2.3"/>
    </reaction>
</comment>
<dbReference type="Proteomes" id="UP000182321">
    <property type="component" value="Unassembled WGS sequence"/>
</dbReference>
<evidence type="ECO:0000256" key="6">
    <source>
        <dbReference type="ARBA" id="ARBA00022806"/>
    </source>
</evidence>
<dbReference type="GO" id="GO:0006269">
    <property type="term" value="P:DNA replication, synthesis of primer"/>
    <property type="evidence" value="ECO:0007669"/>
    <property type="project" value="UniProtKB-UniRule"/>
</dbReference>
<gene>
    <name evidence="14" type="ORF">SAMN02910377_02437</name>
</gene>
<keyword evidence="3 12" id="KW-0235">DNA replication</keyword>
<dbReference type="InterPro" id="IPR036185">
    <property type="entry name" value="DNA_heli_DnaB-like_N_sf"/>
</dbReference>
<dbReference type="PROSITE" id="PS51199">
    <property type="entry name" value="SF4_HELICASE"/>
    <property type="match status" value="1"/>
</dbReference>
<dbReference type="CDD" id="cd00984">
    <property type="entry name" value="DnaB_C"/>
    <property type="match status" value="1"/>
</dbReference>
<evidence type="ECO:0000256" key="1">
    <source>
        <dbReference type="ARBA" id="ARBA00008428"/>
    </source>
</evidence>
<keyword evidence="7 12" id="KW-0067">ATP-binding</keyword>
<dbReference type="EC" id="5.6.2.3" evidence="11 12"/>
<dbReference type="SUPFAM" id="SSF52540">
    <property type="entry name" value="P-loop containing nucleoside triphosphate hydrolases"/>
    <property type="match status" value="1"/>
</dbReference>
<evidence type="ECO:0000259" key="13">
    <source>
        <dbReference type="PROSITE" id="PS51199"/>
    </source>
</evidence>
<keyword evidence="4 12" id="KW-0547">Nucleotide-binding</keyword>
<dbReference type="Pfam" id="PF03796">
    <property type="entry name" value="DnaB_C"/>
    <property type="match status" value="1"/>
</dbReference>
<keyword evidence="5 12" id="KW-0378">Hydrolase</keyword>
<keyword evidence="15" id="KW-1185">Reference proteome</keyword>
<comment type="function">
    <text evidence="12">The main replicative DNA helicase, it participates in initiation and elongation during chromosome replication. Travels ahead of the DNA replisome, separating dsDNA into templates for DNA synthesis. A processive ATP-dependent 5'-3' DNA helicase it has DNA-dependent ATPase activity.</text>
</comment>
<evidence type="ECO:0000256" key="3">
    <source>
        <dbReference type="ARBA" id="ARBA00022705"/>
    </source>
</evidence>
<dbReference type="PANTHER" id="PTHR30153:SF2">
    <property type="entry name" value="REPLICATIVE DNA HELICASE"/>
    <property type="match status" value="1"/>
</dbReference>
<dbReference type="GO" id="GO:1990077">
    <property type="term" value="C:primosome complex"/>
    <property type="evidence" value="ECO:0007669"/>
    <property type="project" value="UniProtKB-UniRule"/>
</dbReference>
<dbReference type="PANTHER" id="PTHR30153">
    <property type="entry name" value="REPLICATIVE DNA HELICASE DNAB"/>
    <property type="match status" value="1"/>
</dbReference>
<dbReference type="Gene3D" id="3.40.50.300">
    <property type="entry name" value="P-loop containing nucleotide triphosphate hydrolases"/>
    <property type="match status" value="1"/>
</dbReference>
<evidence type="ECO:0000256" key="10">
    <source>
        <dbReference type="ARBA" id="ARBA00048954"/>
    </source>
</evidence>
<dbReference type="GO" id="GO:0043139">
    <property type="term" value="F:5'-3' DNA helicase activity"/>
    <property type="evidence" value="ECO:0007669"/>
    <property type="project" value="UniProtKB-EC"/>
</dbReference>
<dbReference type="NCBIfam" id="TIGR00665">
    <property type="entry name" value="DnaB"/>
    <property type="match status" value="1"/>
</dbReference>
<dbReference type="EMBL" id="FNZX01000018">
    <property type="protein sequence ID" value="SEL01675.1"/>
    <property type="molecule type" value="Genomic_DNA"/>
</dbReference>
<evidence type="ECO:0000256" key="2">
    <source>
        <dbReference type="ARBA" id="ARBA00022515"/>
    </source>
</evidence>
<dbReference type="eggNOG" id="COG0305">
    <property type="taxonomic scope" value="Bacteria"/>
</dbReference>
<dbReference type="Gene3D" id="1.10.860.10">
    <property type="entry name" value="DNAb Helicase, Chain A"/>
    <property type="match status" value="1"/>
</dbReference>
<evidence type="ECO:0000313" key="15">
    <source>
        <dbReference type="Proteomes" id="UP000182321"/>
    </source>
</evidence>
<dbReference type="Pfam" id="PF00772">
    <property type="entry name" value="DnaB"/>
    <property type="match status" value="1"/>
</dbReference>
<dbReference type="NCBIfam" id="NF004384">
    <property type="entry name" value="PRK05748.1"/>
    <property type="match status" value="1"/>
</dbReference>
<dbReference type="InterPro" id="IPR016136">
    <property type="entry name" value="DNA_helicase_N/primase_C"/>
</dbReference>